<protein>
    <submittedName>
        <fullName evidence="1">Uncharacterized protein</fullName>
    </submittedName>
</protein>
<organism evidence="1 2">
    <name type="scientific">Terrisporobacter petrolearius</name>
    <dbReference type="NCBI Taxonomy" id="1460447"/>
    <lineage>
        <taxon>Bacteria</taxon>
        <taxon>Bacillati</taxon>
        <taxon>Bacillota</taxon>
        <taxon>Clostridia</taxon>
        <taxon>Peptostreptococcales</taxon>
        <taxon>Peptostreptococcaceae</taxon>
        <taxon>Terrisporobacter</taxon>
    </lineage>
</organism>
<dbReference type="Proteomes" id="UP001477947">
    <property type="component" value="Chromosome"/>
</dbReference>
<dbReference type="RefSeq" id="WP_343338044.1">
    <property type="nucleotide sequence ID" value="NZ_CP154622.1"/>
</dbReference>
<gene>
    <name evidence="1" type="ORF">TPELB_35630</name>
</gene>
<evidence type="ECO:0000313" key="2">
    <source>
        <dbReference type="Proteomes" id="UP001477947"/>
    </source>
</evidence>
<evidence type="ECO:0000313" key="1">
    <source>
        <dbReference type="EMBL" id="XAM43244.1"/>
    </source>
</evidence>
<accession>A0ABZ3FKQ4</accession>
<reference evidence="1 2" key="1">
    <citation type="submission" date="2024-04" db="EMBL/GenBank/DDBJ databases">
        <title>Isolation and characterization of novel acetogenic strains of the genera Terrisporobacter and Acetoanaerobium.</title>
        <authorList>
            <person name="Boeer T."/>
            <person name="Schueler M.A."/>
            <person name="Lueschen A."/>
            <person name="Eysell L."/>
            <person name="Droege J."/>
            <person name="Heinemann M."/>
            <person name="Engelhardt L."/>
            <person name="Basen M."/>
            <person name="Daniel R."/>
        </authorList>
    </citation>
    <scope>NUCLEOTIDE SEQUENCE [LARGE SCALE GENOMIC DNA]</scope>
    <source>
        <strain evidence="1 2">ELB</strain>
    </source>
</reference>
<keyword evidence="2" id="KW-1185">Reference proteome</keyword>
<name>A0ABZ3FKQ4_9FIRM</name>
<dbReference type="EMBL" id="CP154622">
    <property type="protein sequence ID" value="XAM43244.1"/>
    <property type="molecule type" value="Genomic_DNA"/>
</dbReference>
<proteinExistence type="predicted"/>
<sequence length="182" mass="21446">MEDKFTYILELQEQGFTRNEIKDKLGYKNLDSFTKFMKKRGYSFDNRLNKYAPINDNSMTNVTRETKKVEEGIILSDDKGMTIDIQEDLKNNIINLANDYSKIQEVLKWFDNKADDDSMTQVIEVVNEGIKINLPEAETIRTTIRINESTWNRFKEFANNHKEFNQQDLMAQAIEDFIKKHS</sequence>